<accession>A0A6C0BN42</accession>
<dbReference type="InterPro" id="IPR025197">
    <property type="entry name" value="DUF4116"/>
</dbReference>
<evidence type="ECO:0000313" key="2">
    <source>
        <dbReference type="EMBL" id="QHS93442.1"/>
    </source>
</evidence>
<proteinExistence type="predicted"/>
<protein>
    <recommendedName>
        <fullName evidence="1">DUF4116 domain-containing protein</fullName>
    </recommendedName>
</protein>
<evidence type="ECO:0000259" key="1">
    <source>
        <dbReference type="Pfam" id="PF13475"/>
    </source>
</evidence>
<dbReference type="Pfam" id="PF13475">
    <property type="entry name" value="DUF4116"/>
    <property type="match status" value="1"/>
</dbReference>
<sequence length="259" mass="29519">MECIAPFWDSLFRRCEVDTQVALLSVCRRVNAVGMTDRNVIRRIWLVKRAYQLKKFPNQESHNLDRILANDPKDFAFVLNENKTLERCLAVVTVWGHAIVFVPNEKKTREICLAAVRNDGYSLRYIPSEFRSPEIIQAAITKSGAPILRYISPCDRDIAFCELAIQVGNLQSSSFCKSFDLVPRQCRTSELCLLLVKNSGSMIQFLGKDEQTYEVCLAAVSNNPVSLQYIAPENQTPDVCLTAIRIDRRNLEFCHPDLK</sequence>
<dbReference type="EMBL" id="MN739204">
    <property type="protein sequence ID" value="QHS93442.1"/>
    <property type="molecule type" value="Genomic_DNA"/>
</dbReference>
<name>A0A6C0BN42_9ZZZZ</name>
<organism evidence="2">
    <name type="scientific">viral metagenome</name>
    <dbReference type="NCBI Taxonomy" id="1070528"/>
    <lineage>
        <taxon>unclassified sequences</taxon>
        <taxon>metagenomes</taxon>
        <taxon>organismal metagenomes</taxon>
    </lineage>
</organism>
<reference evidence="2" key="1">
    <citation type="journal article" date="2020" name="Nature">
        <title>Giant virus diversity and host interactions through global metagenomics.</title>
        <authorList>
            <person name="Schulz F."/>
            <person name="Roux S."/>
            <person name="Paez-Espino D."/>
            <person name="Jungbluth S."/>
            <person name="Walsh D.A."/>
            <person name="Denef V.J."/>
            <person name="McMahon K.D."/>
            <person name="Konstantinidis K.T."/>
            <person name="Eloe-Fadrosh E.A."/>
            <person name="Kyrpides N.C."/>
            <person name="Woyke T."/>
        </authorList>
    </citation>
    <scope>NUCLEOTIDE SEQUENCE</scope>
    <source>
        <strain evidence="2">GVMAG-M-3300017989-17</strain>
    </source>
</reference>
<feature type="domain" description="DUF4116" evidence="1">
    <location>
        <begin position="109"/>
        <end position="153"/>
    </location>
</feature>
<dbReference type="AlphaFoldDB" id="A0A6C0BN42"/>